<dbReference type="Gene3D" id="3.40.50.2000">
    <property type="entry name" value="Glycogen Phosphorylase B"/>
    <property type="match status" value="2"/>
</dbReference>
<dbReference type="PANTHER" id="PTHR12526:SF640">
    <property type="entry name" value="COLANIC ACID BIOSYNTHESIS GLYCOSYLTRANSFERASE WCAL-RELATED"/>
    <property type="match status" value="1"/>
</dbReference>
<comment type="caution">
    <text evidence="6">The sequence shown here is derived from an EMBL/GenBank/DDBJ whole genome shotgun (WGS) entry which is preliminary data.</text>
</comment>
<dbReference type="SUPFAM" id="SSF53756">
    <property type="entry name" value="UDP-Glycosyltransferase/glycogen phosphorylase"/>
    <property type="match status" value="1"/>
</dbReference>
<keyword evidence="2" id="KW-0328">Glycosyltransferase</keyword>
<dbReference type="PANTHER" id="PTHR12526">
    <property type="entry name" value="GLYCOSYLTRANSFERASE"/>
    <property type="match status" value="1"/>
</dbReference>
<organism evidence="6 7">
    <name type="scientific">Solimonas terrae</name>
    <dbReference type="NCBI Taxonomy" id="1396819"/>
    <lineage>
        <taxon>Bacteria</taxon>
        <taxon>Pseudomonadati</taxon>
        <taxon>Pseudomonadota</taxon>
        <taxon>Gammaproteobacteria</taxon>
        <taxon>Nevskiales</taxon>
        <taxon>Nevskiaceae</taxon>
        <taxon>Solimonas</taxon>
    </lineage>
</organism>
<proteinExistence type="inferred from homology"/>
<dbReference type="GO" id="GO:1901135">
    <property type="term" value="P:carbohydrate derivative metabolic process"/>
    <property type="evidence" value="ECO:0007669"/>
    <property type="project" value="UniProtKB-ARBA"/>
</dbReference>
<evidence type="ECO:0000256" key="1">
    <source>
        <dbReference type="ARBA" id="ARBA00009481"/>
    </source>
</evidence>
<dbReference type="RefSeq" id="WP_166256800.1">
    <property type="nucleotide sequence ID" value="NZ_JAAMOW010000005.1"/>
</dbReference>
<dbReference type="EMBL" id="JAAMOW010000005">
    <property type="protein sequence ID" value="NGY05401.1"/>
    <property type="molecule type" value="Genomic_DNA"/>
</dbReference>
<keyword evidence="3 6" id="KW-0808">Transferase</keyword>
<dbReference type="Proteomes" id="UP000472676">
    <property type="component" value="Unassembled WGS sequence"/>
</dbReference>
<dbReference type="InterPro" id="IPR001296">
    <property type="entry name" value="Glyco_trans_1"/>
</dbReference>
<evidence type="ECO:0000256" key="3">
    <source>
        <dbReference type="ARBA" id="ARBA00022679"/>
    </source>
</evidence>
<feature type="domain" description="Glycosyl transferase family 1" evidence="4">
    <location>
        <begin position="162"/>
        <end position="323"/>
    </location>
</feature>
<name>A0A6M2BT43_9GAMM</name>
<sequence>MKIILVEHSHVLGGVERHVLQLLRGLNAAGHVACFAGPGDSWLGEQCRSQGIELMHLPMRGMFDPYSAWRLARFARRWRADLLHGHTQRGARYAGWSARRSERPAVATAHSTHSYRYFDGVQRLLCVSDAVRQALIAHGYPGERTRLAYPGFDDPATSAPPRPEARRRLGLDDRDVVLLMVARLIHDKGHDVAIEAVKRLARPDIKLLLAGDDGNACGEQLRRQIESSGLAAQVRFLGQRDDVGALLSAADIVLGPSRREALSLSLVEAAAMQVPVIASRIGGIPEAVAENGSGLLVPAEDSHALADAIATLADDPPRRAAMGGVGRALYLERFSTRAMLESVLAVYAEVLDARPSSAR</sequence>
<reference evidence="6 7" key="1">
    <citation type="journal article" date="2014" name="Int. J. Syst. Evol. Microbiol.">
        <title>Solimonas terrae sp. nov., isolated from soil.</title>
        <authorList>
            <person name="Kim S.J."/>
            <person name="Moon J.Y."/>
            <person name="Weon H.Y."/>
            <person name="Ahn J.H."/>
            <person name="Chen W.M."/>
            <person name="Kwon S.W."/>
        </authorList>
    </citation>
    <scope>NUCLEOTIDE SEQUENCE [LARGE SCALE GENOMIC DNA]</scope>
    <source>
        <strain evidence="6 7">KIS83-12</strain>
    </source>
</reference>
<feature type="domain" description="Glycosyltransferase subfamily 4-like N-terminal" evidence="5">
    <location>
        <begin position="13"/>
        <end position="153"/>
    </location>
</feature>
<protein>
    <submittedName>
        <fullName evidence="6">Glycosyltransferase family 4 protein</fullName>
    </submittedName>
</protein>
<dbReference type="AlphaFoldDB" id="A0A6M2BT43"/>
<evidence type="ECO:0000259" key="4">
    <source>
        <dbReference type="Pfam" id="PF00534"/>
    </source>
</evidence>
<dbReference type="GO" id="GO:0016757">
    <property type="term" value="F:glycosyltransferase activity"/>
    <property type="evidence" value="ECO:0007669"/>
    <property type="project" value="UniProtKB-KW"/>
</dbReference>
<gene>
    <name evidence="6" type="ORF">G7Y85_11525</name>
</gene>
<dbReference type="InterPro" id="IPR028098">
    <property type="entry name" value="Glyco_trans_4-like_N"/>
</dbReference>
<comment type="similarity">
    <text evidence="1">Belongs to the glycosyltransferase group 1 family. Glycosyltransferase 4 subfamily.</text>
</comment>
<dbReference type="Pfam" id="PF13439">
    <property type="entry name" value="Glyco_transf_4"/>
    <property type="match status" value="1"/>
</dbReference>
<keyword evidence="7" id="KW-1185">Reference proteome</keyword>
<evidence type="ECO:0000313" key="6">
    <source>
        <dbReference type="EMBL" id="NGY05401.1"/>
    </source>
</evidence>
<evidence type="ECO:0000259" key="5">
    <source>
        <dbReference type="Pfam" id="PF13439"/>
    </source>
</evidence>
<accession>A0A6M2BT43</accession>
<dbReference type="Pfam" id="PF00534">
    <property type="entry name" value="Glycos_transf_1"/>
    <property type="match status" value="1"/>
</dbReference>
<evidence type="ECO:0000313" key="7">
    <source>
        <dbReference type="Proteomes" id="UP000472676"/>
    </source>
</evidence>
<evidence type="ECO:0000256" key="2">
    <source>
        <dbReference type="ARBA" id="ARBA00022676"/>
    </source>
</evidence>